<keyword evidence="1" id="KW-0805">Transcription regulation</keyword>
<dbReference type="SMART" id="SM00345">
    <property type="entry name" value="HTH_GNTR"/>
    <property type="match status" value="1"/>
</dbReference>
<dbReference type="SMART" id="SM00895">
    <property type="entry name" value="FCD"/>
    <property type="match status" value="1"/>
</dbReference>
<dbReference type="CDD" id="cd07377">
    <property type="entry name" value="WHTH_GntR"/>
    <property type="match status" value="1"/>
</dbReference>
<dbReference type="PROSITE" id="PS50949">
    <property type="entry name" value="HTH_GNTR"/>
    <property type="match status" value="1"/>
</dbReference>
<evidence type="ECO:0000313" key="6">
    <source>
        <dbReference type="Proteomes" id="UP001597362"/>
    </source>
</evidence>
<dbReference type="SUPFAM" id="SSF46785">
    <property type="entry name" value="Winged helix' DNA-binding domain"/>
    <property type="match status" value="1"/>
</dbReference>
<dbReference type="InterPro" id="IPR000524">
    <property type="entry name" value="Tscrpt_reg_HTH_GntR"/>
</dbReference>
<dbReference type="PRINTS" id="PR00035">
    <property type="entry name" value="HTHGNTR"/>
</dbReference>
<evidence type="ECO:0000256" key="1">
    <source>
        <dbReference type="ARBA" id="ARBA00023015"/>
    </source>
</evidence>
<proteinExistence type="predicted"/>
<dbReference type="InterPro" id="IPR036388">
    <property type="entry name" value="WH-like_DNA-bd_sf"/>
</dbReference>
<dbReference type="PANTHER" id="PTHR43537">
    <property type="entry name" value="TRANSCRIPTIONAL REGULATOR, GNTR FAMILY"/>
    <property type="match status" value="1"/>
</dbReference>
<accession>A0ABW4YNN4</accession>
<dbReference type="InterPro" id="IPR036390">
    <property type="entry name" value="WH_DNA-bd_sf"/>
</dbReference>
<dbReference type="Pfam" id="PF07729">
    <property type="entry name" value="FCD"/>
    <property type="match status" value="1"/>
</dbReference>
<dbReference type="EMBL" id="JBHUHO010000039">
    <property type="protein sequence ID" value="MFD2117361.1"/>
    <property type="molecule type" value="Genomic_DNA"/>
</dbReference>
<evidence type="ECO:0000256" key="2">
    <source>
        <dbReference type="ARBA" id="ARBA00023125"/>
    </source>
</evidence>
<keyword evidence="6" id="KW-1185">Reference proteome</keyword>
<dbReference type="InterPro" id="IPR011711">
    <property type="entry name" value="GntR_C"/>
</dbReference>
<dbReference type="Pfam" id="PF00392">
    <property type="entry name" value="GntR"/>
    <property type="match status" value="1"/>
</dbReference>
<comment type="caution">
    <text evidence="5">The sequence shown here is derived from an EMBL/GenBank/DDBJ whole genome shotgun (WGS) entry which is preliminary data.</text>
</comment>
<sequence length="236" mass="27057">MTNMFNKPPKGSEYVMEHLKQEILSGKYKPGEKLPTVVQFAARYQVGRSTIREALSALKAIGMLHIQHGGGTYVADSLSQSKTQQNVIQLFSQTIELREILEVRQYIEAGCAHYAAIRRTDEDLERLWRILTTMQQHLSDEIESEQADIDFHLTLAHASHNSLFIAMMESIATRLKESMRDTRKLWFFADQNTAEALYEEHLQIYNAIAQQNTTQTALLITDHLQKVNQVILRLTP</sequence>
<protein>
    <submittedName>
        <fullName evidence="5">FadR/GntR family transcriptional regulator</fullName>
    </submittedName>
</protein>
<reference evidence="6" key="1">
    <citation type="journal article" date="2019" name="Int. J. Syst. Evol. Microbiol.">
        <title>The Global Catalogue of Microorganisms (GCM) 10K type strain sequencing project: providing services to taxonomists for standard genome sequencing and annotation.</title>
        <authorList>
            <consortium name="The Broad Institute Genomics Platform"/>
            <consortium name="The Broad Institute Genome Sequencing Center for Infectious Disease"/>
            <person name="Wu L."/>
            <person name="Ma J."/>
        </authorList>
    </citation>
    <scope>NUCLEOTIDE SEQUENCE [LARGE SCALE GENOMIC DNA]</scope>
    <source>
        <strain evidence="6">GH52</strain>
    </source>
</reference>
<dbReference type="InterPro" id="IPR008920">
    <property type="entry name" value="TF_FadR/GntR_C"/>
</dbReference>
<keyword evidence="3" id="KW-0804">Transcription</keyword>
<name>A0ABW4YNN4_9BACL</name>
<dbReference type="Gene3D" id="1.10.10.10">
    <property type="entry name" value="Winged helix-like DNA-binding domain superfamily/Winged helix DNA-binding domain"/>
    <property type="match status" value="1"/>
</dbReference>
<dbReference type="Gene3D" id="1.20.120.530">
    <property type="entry name" value="GntR ligand-binding domain-like"/>
    <property type="match status" value="1"/>
</dbReference>
<keyword evidence="2" id="KW-0238">DNA-binding</keyword>
<evidence type="ECO:0000256" key="3">
    <source>
        <dbReference type="ARBA" id="ARBA00023163"/>
    </source>
</evidence>
<dbReference type="Proteomes" id="UP001597362">
    <property type="component" value="Unassembled WGS sequence"/>
</dbReference>
<dbReference type="PANTHER" id="PTHR43537:SF5">
    <property type="entry name" value="UXU OPERON TRANSCRIPTIONAL REGULATOR"/>
    <property type="match status" value="1"/>
</dbReference>
<organism evidence="5 6">
    <name type="scientific">Paenibacillus yanchengensis</name>
    <dbReference type="NCBI Taxonomy" id="2035833"/>
    <lineage>
        <taxon>Bacteria</taxon>
        <taxon>Bacillati</taxon>
        <taxon>Bacillota</taxon>
        <taxon>Bacilli</taxon>
        <taxon>Bacillales</taxon>
        <taxon>Paenibacillaceae</taxon>
        <taxon>Paenibacillus</taxon>
    </lineage>
</organism>
<dbReference type="RefSeq" id="WP_377774436.1">
    <property type="nucleotide sequence ID" value="NZ_JBHUHO010000039.1"/>
</dbReference>
<dbReference type="SUPFAM" id="SSF48008">
    <property type="entry name" value="GntR ligand-binding domain-like"/>
    <property type="match status" value="1"/>
</dbReference>
<feature type="domain" description="HTH gntR-type" evidence="4">
    <location>
        <begin position="9"/>
        <end position="77"/>
    </location>
</feature>
<evidence type="ECO:0000259" key="4">
    <source>
        <dbReference type="PROSITE" id="PS50949"/>
    </source>
</evidence>
<gene>
    <name evidence="5" type="ORF">ACFSJH_16650</name>
</gene>
<evidence type="ECO:0000313" key="5">
    <source>
        <dbReference type="EMBL" id="MFD2117361.1"/>
    </source>
</evidence>